<accession>A0A381UWG7</accession>
<sequence length="219" mass="25151">MAVRRESPYVWVTWISKILAGEDSCEWASWFRANHENSSYKRMPPDFDLATWQIKHTELLRQTRREYESKGYRVFTQNQNMIRLQGRTSMLSGIPDLVAVGDETSIVIDLKTGQPLTSHVIQVLIYMYALSRTRRELKGLSLEGRVVYPEHEIIVPLDSVDKQFISSLGNLMLRLADNKPAIRVPSERECGFCHITAEDCPDRLESIDSSSEPAITEDF</sequence>
<reference evidence="2" key="1">
    <citation type="submission" date="2018-05" db="EMBL/GenBank/DDBJ databases">
        <authorList>
            <person name="Lanie J.A."/>
            <person name="Ng W.-L."/>
            <person name="Kazmierczak K.M."/>
            <person name="Andrzejewski T.M."/>
            <person name="Davidsen T.M."/>
            <person name="Wayne K.J."/>
            <person name="Tettelin H."/>
            <person name="Glass J.I."/>
            <person name="Rusch D."/>
            <person name="Podicherti R."/>
            <person name="Tsui H.-C.T."/>
            <person name="Winkler M.E."/>
        </authorList>
    </citation>
    <scope>NUCLEOTIDE SEQUENCE</scope>
</reference>
<protein>
    <recommendedName>
        <fullName evidence="1">PD-(D/E)XK endonuclease-like domain-containing protein</fullName>
    </recommendedName>
</protein>
<evidence type="ECO:0000313" key="2">
    <source>
        <dbReference type="EMBL" id="SVA31948.1"/>
    </source>
</evidence>
<feature type="domain" description="PD-(D/E)XK endonuclease-like" evidence="1">
    <location>
        <begin position="54"/>
        <end position="193"/>
    </location>
</feature>
<dbReference type="EMBL" id="UINC01007194">
    <property type="protein sequence ID" value="SVA31948.1"/>
    <property type="molecule type" value="Genomic_DNA"/>
</dbReference>
<proteinExistence type="predicted"/>
<dbReference type="Pfam" id="PF12705">
    <property type="entry name" value="PDDEXK_1"/>
    <property type="match status" value="1"/>
</dbReference>
<organism evidence="2">
    <name type="scientific">marine metagenome</name>
    <dbReference type="NCBI Taxonomy" id="408172"/>
    <lineage>
        <taxon>unclassified sequences</taxon>
        <taxon>metagenomes</taxon>
        <taxon>ecological metagenomes</taxon>
    </lineage>
</organism>
<dbReference type="Gene3D" id="3.90.320.10">
    <property type="match status" value="1"/>
</dbReference>
<dbReference type="InterPro" id="IPR011604">
    <property type="entry name" value="PDDEXK-like_dom_sf"/>
</dbReference>
<name>A0A381UWG7_9ZZZZ</name>
<gene>
    <name evidence="2" type="ORF">METZ01_LOCUS84802</name>
</gene>
<dbReference type="InterPro" id="IPR038726">
    <property type="entry name" value="PDDEXK_AddAB-type"/>
</dbReference>
<evidence type="ECO:0000259" key="1">
    <source>
        <dbReference type="Pfam" id="PF12705"/>
    </source>
</evidence>
<dbReference type="AlphaFoldDB" id="A0A381UWG7"/>